<dbReference type="PANTHER" id="PTHR16026">
    <property type="entry name" value="CARTILAGE ACIDIC PROTEIN 1"/>
    <property type="match status" value="1"/>
</dbReference>
<dbReference type="InterPro" id="IPR011519">
    <property type="entry name" value="UnbV_ASPIC"/>
</dbReference>
<dbReference type="EMBL" id="JACHGF010000004">
    <property type="protein sequence ID" value="MBB5284911.1"/>
    <property type="molecule type" value="Genomic_DNA"/>
</dbReference>
<gene>
    <name evidence="5" type="ORF">HNQ92_003059</name>
</gene>
<comment type="caution">
    <text evidence="5">The sequence shown here is derived from an EMBL/GenBank/DDBJ whole genome shotgun (WGS) entry which is preliminary data.</text>
</comment>
<dbReference type="AlphaFoldDB" id="A0A840TMQ2"/>
<keyword evidence="6" id="KW-1185">Reference proteome</keyword>
<evidence type="ECO:0000259" key="4">
    <source>
        <dbReference type="Pfam" id="PF07593"/>
    </source>
</evidence>
<feature type="domain" description="ASPIC/UnbV" evidence="4">
    <location>
        <begin position="575"/>
        <end position="641"/>
    </location>
</feature>
<dbReference type="InterPro" id="IPR027039">
    <property type="entry name" value="Crtac1"/>
</dbReference>
<keyword evidence="2" id="KW-0677">Repeat</keyword>
<dbReference type="InterPro" id="IPR013517">
    <property type="entry name" value="FG-GAP"/>
</dbReference>
<sequence length="1163" mass="128166">MAHFTPFPTALKYLGWLLWLNLLPGIPATAQPDAARPNAAQPDAARPIFRRLGPEESGVTFVNKIQENDSLHIFRYEYLYNGNGVGIGDFDNDGRPDLFISGNTVKNKLYLNRTEKGGTLRFEDVSRRANVEGKGTWATGVSVVDLNGDGLLDIYVCHSGFFRDSLKLSNELYINQGVKKGVPVFKEMAKAYGLDAPGTLSTQAAFFDYDRDGDLDMFLLNHSNHTVNPFLNTRQIRSTPSRAFGNRLFRNDSEKGKLHFTEVTQQAGIINNALNFGLSVTVADINQDGWPDLYTTSDYTEVDAYYVNNGKDRGDRSAGAGPAFTESLRKSFAHVSKFSMGADVADFNNDGRPDVLTLDMLPEDNHRQKLLKGPDVYDQYHLLLDSGYYHQQMRNMLHLNAGIDPRGHARFSEIGQLAGVSNTDWSWAGLLADFDNDGWKDLLVTNGYLRDFTNMDFLKYTVADEQLKEAAKGNLNFKTYGLVQKMPSNKLRNYLFRNLGGEKGGELRFQDQSAAWGLTEATVSNAAAYADFDGDGDLDLVVSNINEPVYIYQNNRTGSHYFTLRLRGQKPNVQALGAKAYLYANGQVQYQELYPVRGYQSSVSTDLHFGLGTSSTVDSLRVVWPSGAVTRLASPRPDQLLQLQEPTQSTPAAPSALASAGTRLFQQLPSSETGLDFFHQENDFVDFKVEVLLPYQLSRMGPALAQGDVNGDGLEDIYLGGAANQFGVLYLQTPEGTFRAAASQPWRQFAASEEVAAHFFDANGDGHPDLYLVSGGSEYDDASPAYQDRLYLNQGDGTFTYAPAALPAMLSTGQCVVSADIDGDGDLDLFVGGRAVPGSFPEAARSYLLRNDSANSQVKFTDVTAAWSSELLRPGMITAANFQDLDRDGKPDLVLVGDWMGIRLFRNTQAQFQEVLSPGLTDTEGRWASLTAADLDGDGDLDFVVGNSGLNTQFKSTPEKPMVIYYDDFDKNGLVDPILTYYLGETSYPMFSRDEILDQLVPLRRKYTSYAAYADATVEDIFGKGAIAQSPKRYCKRQASVVLENQGNFNFVVHELPVQAQFSTVSGAVVEDLDKDGRPDLILAGNFAPYRVQLGACDASFGLYLRQTAPWQFDAVGSEESGLWAEGDVRGLALVPVGSDQKWLVVGRNDHEVLVFKLGNTHE</sequence>
<evidence type="ECO:0000313" key="6">
    <source>
        <dbReference type="Proteomes" id="UP000557307"/>
    </source>
</evidence>
<protein>
    <recommendedName>
        <fullName evidence="4">ASPIC/UnbV domain-containing protein</fullName>
    </recommendedName>
</protein>
<dbReference type="Gene3D" id="2.130.10.130">
    <property type="entry name" value="Integrin alpha, N-terminal"/>
    <property type="match status" value="4"/>
</dbReference>
<proteinExistence type="predicted"/>
<evidence type="ECO:0000313" key="5">
    <source>
        <dbReference type="EMBL" id="MBB5284911.1"/>
    </source>
</evidence>
<dbReference type="SMART" id="SM00191">
    <property type="entry name" value="Int_alpha"/>
    <property type="match status" value="3"/>
</dbReference>
<accession>A0A840TMQ2</accession>
<evidence type="ECO:0000256" key="1">
    <source>
        <dbReference type="ARBA" id="ARBA00022729"/>
    </source>
</evidence>
<name>A0A840TMQ2_9BACT</name>
<dbReference type="SUPFAM" id="SSF69318">
    <property type="entry name" value="Integrin alpha N-terminal domain"/>
    <property type="match status" value="3"/>
</dbReference>
<organism evidence="5 6">
    <name type="scientific">Rhabdobacter roseus</name>
    <dbReference type="NCBI Taxonomy" id="1655419"/>
    <lineage>
        <taxon>Bacteria</taxon>
        <taxon>Pseudomonadati</taxon>
        <taxon>Bacteroidota</taxon>
        <taxon>Cytophagia</taxon>
        <taxon>Cytophagales</taxon>
        <taxon>Cytophagaceae</taxon>
        <taxon>Rhabdobacter</taxon>
    </lineage>
</organism>
<dbReference type="Pfam" id="PF13517">
    <property type="entry name" value="FG-GAP_3"/>
    <property type="match status" value="3"/>
</dbReference>
<dbReference type="Pfam" id="PF07593">
    <property type="entry name" value="UnbV_ASPIC"/>
    <property type="match status" value="1"/>
</dbReference>
<reference evidence="5 6" key="1">
    <citation type="submission" date="2020-08" db="EMBL/GenBank/DDBJ databases">
        <title>Genomic Encyclopedia of Type Strains, Phase IV (KMG-IV): sequencing the most valuable type-strain genomes for metagenomic binning, comparative biology and taxonomic classification.</title>
        <authorList>
            <person name="Goeker M."/>
        </authorList>
    </citation>
    <scope>NUCLEOTIDE SEQUENCE [LARGE SCALE GENOMIC DNA]</scope>
    <source>
        <strain evidence="5 6">DSM 105074</strain>
    </source>
</reference>
<dbReference type="InterPro" id="IPR013519">
    <property type="entry name" value="Int_alpha_beta-p"/>
</dbReference>
<dbReference type="InterPro" id="IPR028994">
    <property type="entry name" value="Integrin_alpha_N"/>
</dbReference>
<dbReference type="PANTHER" id="PTHR16026:SF0">
    <property type="entry name" value="CARTILAGE ACIDIC PROTEIN 1"/>
    <property type="match status" value="1"/>
</dbReference>
<dbReference type="Proteomes" id="UP000557307">
    <property type="component" value="Unassembled WGS sequence"/>
</dbReference>
<keyword evidence="1" id="KW-0732">Signal</keyword>
<evidence type="ECO:0000256" key="3">
    <source>
        <dbReference type="ARBA" id="ARBA00023180"/>
    </source>
</evidence>
<evidence type="ECO:0000256" key="2">
    <source>
        <dbReference type="ARBA" id="ARBA00022737"/>
    </source>
</evidence>
<dbReference type="RefSeq" id="WP_184174854.1">
    <property type="nucleotide sequence ID" value="NZ_JACHGF010000004.1"/>
</dbReference>
<keyword evidence="3" id="KW-0325">Glycoprotein</keyword>